<dbReference type="InterPro" id="IPR017441">
    <property type="entry name" value="Protein_kinase_ATP_BS"/>
</dbReference>
<dbReference type="SMART" id="SM00133">
    <property type="entry name" value="S_TK_X"/>
    <property type="match status" value="1"/>
</dbReference>
<dbReference type="InParanoid" id="E3MLU2"/>
<evidence type="ECO:0008006" key="13">
    <source>
        <dbReference type="Google" id="ProtNLM"/>
    </source>
</evidence>
<dbReference type="HOGENOM" id="CLU_000288_63_5_1"/>
<comment type="similarity">
    <text evidence="8">Belongs to the protein kinase superfamily.</text>
</comment>
<dbReference type="SMART" id="SM00220">
    <property type="entry name" value="S_TKc"/>
    <property type="match status" value="1"/>
</dbReference>
<keyword evidence="12" id="KW-1185">Reference proteome</keyword>
<dbReference type="Gene3D" id="3.30.200.20">
    <property type="entry name" value="Phosphorylase Kinase, domain 1"/>
    <property type="match status" value="1"/>
</dbReference>
<feature type="domain" description="Protein kinase" evidence="9">
    <location>
        <begin position="17"/>
        <end position="267"/>
    </location>
</feature>
<dbReference type="STRING" id="31234.E3MLU2"/>
<dbReference type="GO" id="GO:0005524">
    <property type="term" value="F:ATP binding"/>
    <property type="evidence" value="ECO:0007669"/>
    <property type="project" value="UniProtKB-UniRule"/>
</dbReference>
<evidence type="ECO:0000256" key="6">
    <source>
        <dbReference type="ARBA" id="ARBA00022840"/>
    </source>
</evidence>
<sequence length="349" mass="39781">MMPLLNNTPTRMTVDDFLLLKVLGKGAYGKVFQARKKDTNKVYALKVVGKPESELESTHLKDEIRILENVKSPFICQMFHRFETKQSVYMVLELLSGGELFTILNREKSLTEDATKYYVAQIALGLEHLHNQNVVYRDLKAINVMLGRCGNIKLTDFGLSKFNFIKGSKTSTFCGTYEGMAPELMRRVPYDHSVDIWALGILMYDMMCGGPPFTGDSKEEIKTKIQCGVIKYPKKLSSQCKTVIKALLTRNVQKRITLANLKTMDFFRSINWEKLEEGKFDSPPFIPELKSDDDVSHFDTCFTDLPPIESPCKKVREDNECCADGKVDDAFNGFDGNNWFTSEWNSNTF</sequence>
<evidence type="ECO:0000313" key="12">
    <source>
        <dbReference type="Proteomes" id="UP000008281"/>
    </source>
</evidence>
<reference evidence="11" key="1">
    <citation type="submission" date="2007-07" db="EMBL/GenBank/DDBJ databases">
        <title>PCAP assembly of the Caenorhabditis remanei genome.</title>
        <authorList>
            <consortium name="The Caenorhabditis remanei Sequencing Consortium"/>
            <person name="Wilson R.K."/>
        </authorList>
    </citation>
    <scope>NUCLEOTIDE SEQUENCE [LARGE SCALE GENOMIC DNA]</scope>
    <source>
        <strain evidence="11">PB4641</strain>
    </source>
</reference>
<feature type="binding site" evidence="7">
    <location>
        <position position="50"/>
    </location>
    <ligand>
        <name>ATP</name>
        <dbReference type="ChEBI" id="CHEBI:30616"/>
    </ligand>
</feature>
<dbReference type="PANTHER" id="PTHR24351">
    <property type="entry name" value="RIBOSOMAL PROTEIN S6 KINASE"/>
    <property type="match status" value="1"/>
</dbReference>
<dbReference type="InterPro" id="IPR017892">
    <property type="entry name" value="Pkinase_C"/>
</dbReference>
<name>E3MLU2_CAERE</name>
<gene>
    <name evidence="11" type="ORF">CRE_31250</name>
</gene>
<evidence type="ECO:0000256" key="4">
    <source>
        <dbReference type="ARBA" id="ARBA00022741"/>
    </source>
</evidence>
<evidence type="ECO:0000256" key="1">
    <source>
        <dbReference type="ARBA" id="ARBA00022527"/>
    </source>
</evidence>
<dbReference type="Pfam" id="PF00069">
    <property type="entry name" value="Pkinase"/>
    <property type="match status" value="1"/>
</dbReference>
<organism evidence="12">
    <name type="scientific">Caenorhabditis remanei</name>
    <name type="common">Caenorhabditis vulgaris</name>
    <dbReference type="NCBI Taxonomy" id="31234"/>
    <lineage>
        <taxon>Eukaryota</taxon>
        <taxon>Metazoa</taxon>
        <taxon>Ecdysozoa</taxon>
        <taxon>Nematoda</taxon>
        <taxon>Chromadorea</taxon>
        <taxon>Rhabditida</taxon>
        <taxon>Rhabditina</taxon>
        <taxon>Rhabditomorpha</taxon>
        <taxon>Rhabditoidea</taxon>
        <taxon>Rhabditidae</taxon>
        <taxon>Peloderinae</taxon>
        <taxon>Caenorhabditis</taxon>
    </lineage>
</organism>
<dbReference type="GO" id="GO:0004674">
    <property type="term" value="F:protein serine/threonine kinase activity"/>
    <property type="evidence" value="ECO:0007669"/>
    <property type="project" value="UniProtKB-KW"/>
</dbReference>
<proteinExistence type="inferred from homology"/>
<dbReference type="OMA" id="TWAPEIL"/>
<dbReference type="GeneID" id="9798551"/>
<evidence type="ECO:0000256" key="5">
    <source>
        <dbReference type="ARBA" id="ARBA00022777"/>
    </source>
</evidence>
<evidence type="ECO:0000256" key="2">
    <source>
        <dbReference type="ARBA" id="ARBA00022553"/>
    </source>
</evidence>
<dbReference type="eggNOG" id="KOG0598">
    <property type="taxonomic scope" value="Eukaryota"/>
</dbReference>
<dbReference type="PROSITE" id="PS51285">
    <property type="entry name" value="AGC_KINASE_CTER"/>
    <property type="match status" value="1"/>
</dbReference>
<dbReference type="Gene3D" id="1.10.510.10">
    <property type="entry name" value="Transferase(Phosphotransferase) domain 1"/>
    <property type="match status" value="1"/>
</dbReference>
<evidence type="ECO:0000259" key="9">
    <source>
        <dbReference type="PROSITE" id="PS50011"/>
    </source>
</evidence>
<evidence type="ECO:0000259" key="10">
    <source>
        <dbReference type="PROSITE" id="PS51285"/>
    </source>
</evidence>
<dbReference type="InterPro" id="IPR000961">
    <property type="entry name" value="AGC-kinase_C"/>
</dbReference>
<dbReference type="AlphaFoldDB" id="E3MLU2"/>
<dbReference type="KEGG" id="crq:GCK72_022940"/>
<dbReference type="PROSITE" id="PS00107">
    <property type="entry name" value="PROTEIN_KINASE_ATP"/>
    <property type="match status" value="1"/>
</dbReference>
<accession>E3MLU2</accession>
<dbReference type="InterPro" id="IPR008271">
    <property type="entry name" value="Ser/Thr_kinase_AS"/>
</dbReference>
<dbReference type="OrthoDB" id="63267at2759"/>
<dbReference type="PROSITE" id="PS50011">
    <property type="entry name" value="PROTEIN_KINASE_DOM"/>
    <property type="match status" value="1"/>
</dbReference>
<dbReference type="CTD" id="9798551"/>
<keyword evidence="3" id="KW-0808">Transferase</keyword>
<dbReference type="SUPFAM" id="SSF56112">
    <property type="entry name" value="Protein kinase-like (PK-like)"/>
    <property type="match status" value="1"/>
</dbReference>
<dbReference type="FunFam" id="3.30.200.20:FF:000042">
    <property type="entry name" value="Aurora kinase A"/>
    <property type="match status" value="1"/>
</dbReference>
<dbReference type="Proteomes" id="UP000008281">
    <property type="component" value="Unassembled WGS sequence"/>
</dbReference>
<keyword evidence="2" id="KW-0597">Phosphoprotein</keyword>
<dbReference type="InterPro" id="IPR011009">
    <property type="entry name" value="Kinase-like_dom_sf"/>
</dbReference>
<evidence type="ECO:0000256" key="3">
    <source>
        <dbReference type="ARBA" id="ARBA00022679"/>
    </source>
</evidence>
<dbReference type="InterPro" id="IPR000719">
    <property type="entry name" value="Prot_kinase_dom"/>
</dbReference>
<evidence type="ECO:0000256" key="8">
    <source>
        <dbReference type="RuleBase" id="RU000304"/>
    </source>
</evidence>
<keyword evidence="5" id="KW-0418">Kinase</keyword>
<keyword evidence="6 7" id="KW-0067">ATP-binding</keyword>
<keyword evidence="4 7" id="KW-0547">Nucleotide-binding</keyword>
<keyword evidence="1 8" id="KW-0723">Serine/threonine-protein kinase</keyword>
<dbReference type="PROSITE" id="PS00108">
    <property type="entry name" value="PROTEIN_KINASE_ST"/>
    <property type="match status" value="1"/>
</dbReference>
<dbReference type="Pfam" id="PF00433">
    <property type="entry name" value="Pkinase_C"/>
    <property type="match status" value="1"/>
</dbReference>
<protein>
    <recommendedName>
        <fullName evidence="13">Protein kinase domain-containing protein</fullName>
    </recommendedName>
</protein>
<evidence type="ECO:0000313" key="11">
    <source>
        <dbReference type="EMBL" id="EFP04671.1"/>
    </source>
</evidence>
<feature type="domain" description="AGC-kinase C-terminal" evidence="10">
    <location>
        <begin position="268"/>
        <end position="346"/>
    </location>
</feature>
<dbReference type="EMBL" id="DS268455">
    <property type="protein sequence ID" value="EFP04671.1"/>
    <property type="molecule type" value="Genomic_DNA"/>
</dbReference>
<dbReference type="FunFam" id="1.10.510.10:FF:000210">
    <property type="entry name" value="Non-specific serine/threonine protein kinase"/>
    <property type="match status" value="1"/>
</dbReference>
<evidence type="ECO:0000256" key="7">
    <source>
        <dbReference type="PROSITE-ProRule" id="PRU10141"/>
    </source>
</evidence>